<organism evidence="1 2">
    <name type="scientific">Piscinibacter koreensis</name>
    <dbReference type="NCBI Taxonomy" id="2742824"/>
    <lineage>
        <taxon>Bacteria</taxon>
        <taxon>Pseudomonadati</taxon>
        <taxon>Pseudomonadota</taxon>
        <taxon>Betaproteobacteria</taxon>
        <taxon>Burkholderiales</taxon>
        <taxon>Sphaerotilaceae</taxon>
        <taxon>Piscinibacter</taxon>
    </lineage>
</organism>
<dbReference type="GO" id="GO:0016853">
    <property type="term" value="F:isomerase activity"/>
    <property type="evidence" value="ECO:0007669"/>
    <property type="project" value="UniProtKB-KW"/>
</dbReference>
<keyword evidence="2" id="KW-1185">Reference proteome</keyword>
<dbReference type="AlphaFoldDB" id="A0A7Y6NSY2"/>
<comment type="caution">
    <text evidence="1">The sequence shown here is derived from an EMBL/GenBank/DDBJ whole genome shotgun (WGS) entry which is preliminary data.</text>
</comment>
<dbReference type="EMBL" id="JABWMJ010000016">
    <property type="protein sequence ID" value="NUZ08729.1"/>
    <property type="molecule type" value="Genomic_DNA"/>
</dbReference>
<dbReference type="Pfam" id="PF00378">
    <property type="entry name" value="ECH_1"/>
    <property type="match status" value="1"/>
</dbReference>
<dbReference type="InterPro" id="IPR001753">
    <property type="entry name" value="Enoyl-CoA_hydra/iso"/>
</dbReference>
<dbReference type="RefSeq" id="WP_176071591.1">
    <property type="nucleotide sequence ID" value="NZ_JABWMJ010000016.1"/>
</dbReference>
<dbReference type="CDD" id="cd06558">
    <property type="entry name" value="crotonase-like"/>
    <property type="match status" value="1"/>
</dbReference>
<dbReference type="InterPro" id="IPR029045">
    <property type="entry name" value="ClpP/crotonase-like_dom_sf"/>
</dbReference>
<sequence>MSTDKPVRISREGGVGVIELARPDKFNCLSLAVHAAIAEALDEFEAPGSGVRAVLVRAQGKHFCTGADLDEVKHLRSRPADIEHFIRYGHVVLQRLEASSLPVVAACQGLALAGGSELMMACDVVFASSDFRFGDQHAQYGLVPGWGGSQRLPRIVGVRRALDLFYSARWIDASTAFAWGLVNYVVEPDKLAEVSMAYCAQLASRSRIGLATMKHLARQGLDQPLNEGLELEQVRISRELLNDDVSEGLAAFEARRPPVFKS</sequence>
<reference evidence="1 2" key="1">
    <citation type="submission" date="2020-06" db="EMBL/GenBank/DDBJ databases">
        <title>Schlegella sp. ID0723 isolated from air conditioner.</title>
        <authorList>
            <person name="Kim D.Y."/>
            <person name="Kim D.-U."/>
        </authorList>
    </citation>
    <scope>NUCLEOTIDE SEQUENCE [LARGE SCALE GENOMIC DNA]</scope>
    <source>
        <strain evidence="1 2">ID0723</strain>
    </source>
</reference>
<accession>A0A7Y6NSY2</accession>
<dbReference type="SUPFAM" id="SSF52096">
    <property type="entry name" value="ClpP/crotonase"/>
    <property type="match status" value="1"/>
</dbReference>
<dbReference type="Proteomes" id="UP000529637">
    <property type="component" value="Unassembled WGS sequence"/>
</dbReference>
<protein>
    <submittedName>
        <fullName evidence="1">Enoyl-CoA hydratase/isomerase family protein</fullName>
    </submittedName>
</protein>
<proteinExistence type="predicted"/>
<evidence type="ECO:0000313" key="2">
    <source>
        <dbReference type="Proteomes" id="UP000529637"/>
    </source>
</evidence>
<evidence type="ECO:0000313" key="1">
    <source>
        <dbReference type="EMBL" id="NUZ08729.1"/>
    </source>
</evidence>
<gene>
    <name evidence="1" type="ORF">HQN59_23580</name>
</gene>
<dbReference type="PANTHER" id="PTHR11941">
    <property type="entry name" value="ENOYL-COA HYDRATASE-RELATED"/>
    <property type="match status" value="1"/>
</dbReference>
<name>A0A7Y6NSY2_9BURK</name>
<dbReference type="GO" id="GO:0006635">
    <property type="term" value="P:fatty acid beta-oxidation"/>
    <property type="evidence" value="ECO:0007669"/>
    <property type="project" value="TreeGrafter"/>
</dbReference>
<dbReference type="PANTHER" id="PTHR11941:SF54">
    <property type="entry name" value="ENOYL-COA HYDRATASE, MITOCHONDRIAL"/>
    <property type="match status" value="1"/>
</dbReference>
<dbReference type="Gene3D" id="3.90.226.10">
    <property type="entry name" value="2-enoyl-CoA Hydratase, Chain A, domain 1"/>
    <property type="match status" value="1"/>
</dbReference>
<keyword evidence="1" id="KW-0413">Isomerase</keyword>